<evidence type="ECO:0000256" key="1">
    <source>
        <dbReference type="ARBA" id="ARBA00001947"/>
    </source>
</evidence>
<keyword evidence="7" id="KW-0862">Zinc</keyword>
<keyword evidence="6" id="KW-0378">Hydrolase</keyword>
<dbReference type="InterPro" id="IPR001915">
    <property type="entry name" value="Peptidase_M48"/>
</dbReference>
<dbReference type="PANTHER" id="PTHR43221:SF2">
    <property type="entry name" value="PROTEASE HTPX HOMOLOG"/>
    <property type="match status" value="1"/>
</dbReference>
<feature type="transmembrane region" description="Helical" evidence="12">
    <location>
        <begin position="27"/>
        <end position="48"/>
    </location>
</feature>
<evidence type="ECO:0000256" key="10">
    <source>
        <dbReference type="ARBA" id="ARBA00023136"/>
    </source>
</evidence>
<keyword evidence="15" id="KW-1185">Reference proteome</keyword>
<dbReference type="GO" id="GO:0006508">
    <property type="term" value="P:proteolysis"/>
    <property type="evidence" value="ECO:0007669"/>
    <property type="project" value="UniProtKB-KW"/>
</dbReference>
<dbReference type="GO" id="GO:0046872">
    <property type="term" value="F:metal ion binding"/>
    <property type="evidence" value="ECO:0007669"/>
    <property type="project" value="UniProtKB-KW"/>
</dbReference>
<dbReference type="EMBL" id="BEXT01000001">
    <property type="protein sequence ID" value="GBC59879.1"/>
    <property type="molecule type" value="Genomic_DNA"/>
</dbReference>
<dbReference type="SMART" id="SM00028">
    <property type="entry name" value="TPR"/>
    <property type="match status" value="2"/>
</dbReference>
<organism evidence="14 15">
    <name type="scientific">Desulfonema ishimotonii</name>
    <dbReference type="NCBI Taxonomy" id="45657"/>
    <lineage>
        <taxon>Bacteria</taxon>
        <taxon>Pseudomonadati</taxon>
        <taxon>Thermodesulfobacteriota</taxon>
        <taxon>Desulfobacteria</taxon>
        <taxon>Desulfobacterales</taxon>
        <taxon>Desulfococcaceae</taxon>
        <taxon>Desulfonema</taxon>
    </lineage>
</organism>
<accession>A0A401FSD5</accession>
<dbReference type="CDD" id="cd07345">
    <property type="entry name" value="M48A_Ste24p-like"/>
    <property type="match status" value="1"/>
</dbReference>
<keyword evidence="5" id="KW-0479">Metal-binding</keyword>
<protein>
    <recommendedName>
        <fullName evidence="13">Peptidase M48 domain-containing protein</fullName>
    </recommendedName>
</protein>
<dbReference type="Gene3D" id="3.30.2010.10">
    <property type="entry name" value="Metalloproteases ('zincins'), catalytic domain"/>
    <property type="match status" value="1"/>
</dbReference>
<evidence type="ECO:0000256" key="12">
    <source>
        <dbReference type="SAM" id="Phobius"/>
    </source>
</evidence>
<feature type="domain" description="Peptidase M48" evidence="13">
    <location>
        <begin position="218"/>
        <end position="395"/>
    </location>
</feature>
<feature type="transmembrane region" description="Helical" evidence="12">
    <location>
        <begin position="440"/>
        <end position="457"/>
    </location>
</feature>
<evidence type="ECO:0000256" key="7">
    <source>
        <dbReference type="ARBA" id="ARBA00022833"/>
    </source>
</evidence>
<comment type="caution">
    <text evidence="14">The sequence shown here is derived from an EMBL/GenBank/DDBJ whole genome shotgun (WGS) entry which is preliminary data.</text>
</comment>
<keyword evidence="10 12" id="KW-0472">Membrane</keyword>
<dbReference type="OrthoDB" id="255388at2"/>
<sequence>MFSNFIYFIVVLLIYITYQPSETPRFTPTATLALFLTLLALFTAFTRFSFRRLEKRMAACGLSRTDAAFSKLLTRQSVIAIVLFAANIYGLNLPDYTADLPLISHLPTLEALIFLGLFILYLSITWALAYPGYQRLCNSTISRRSYILSNISFAIPVLLPWICLSGIADLIELLPFAPLKQFLATTGGQMVYFLLFLFVVAIIGPLLIQKAWGCRPLEPGYVRSRIEALCDRAGLEYADILYWPIFEGRMITAGVTGLVRRFRYILVTEALIDVLRPEEIDAVITHEIGHIRRNHLLFYLFFFVGYMLLSYATFDLLIYLIIYIEPLYRFVISTGMSQATVVSTLFTVATLLMFLIYFRYIFGYFMRNFERQADCYVYTLFDTAIPLISTFEKIAMTSGQPPDKPNWHHFSITERVSYLLKCESGRHWIARHDRKVRNSMIAYVLVMLVVGGAGYALNFGEAGKKLSADFFEQVLQREIEKTPHDAELYSLLGDLYYSRGDYAETIAPYERAIALAPEAPQVLNNLAWLYATCETERLREPLRALTLAKRAAALSPEAHILDTLAESYYVNGEFEAAVTAGEQALQKAGKDRSYFKAQLKKFRAGLKTPETVN</sequence>
<evidence type="ECO:0000256" key="6">
    <source>
        <dbReference type="ARBA" id="ARBA00022801"/>
    </source>
</evidence>
<keyword evidence="3" id="KW-0645">Protease</keyword>
<keyword evidence="8 12" id="KW-1133">Transmembrane helix</keyword>
<dbReference type="InterPro" id="IPR019734">
    <property type="entry name" value="TPR_rpt"/>
</dbReference>
<dbReference type="Gene3D" id="1.25.40.10">
    <property type="entry name" value="Tetratricopeptide repeat domain"/>
    <property type="match status" value="1"/>
</dbReference>
<feature type="transmembrane region" description="Helical" evidence="12">
    <location>
        <begin position="5"/>
        <end position="21"/>
    </location>
</feature>
<dbReference type="PROSITE" id="PS50005">
    <property type="entry name" value="TPR"/>
    <property type="match status" value="1"/>
</dbReference>
<evidence type="ECO:0000256" key="11">
    <source>
        <dbReference type="PROSITE-ProRule" id="PRU00339"/>
    </source>
</evidence>
<dbReference type="Pfam" id="PF01435">
    <property type="entry name" value="Peptidase_M48"/>
    <property type="match status" value="1"/>
</dbReference>
<reference evidence="15" key="2">
    <citation type="submission" date="2019-01" db="EMBL/GenBank/DDBJ databases">
        <title>Genome sequence of Desulfonema ishimotonii strain Tokyo 01.</title>
        <authorList>
            <person name="Fukui M."/>
        </authorList>
    </citation>
    <scope>NUCLEOTIDE SEQUENCE [LARGE SCALE GENOMIC DNA]</scope>
    <source>
        <strain evidence="15">Tokyo 01</strain>
    </source>
</reference>
<dbReference type="SUPFAM" id="SSF48452">
    <property type="entry name" value="TPR-like"/>
    <property type="match status" value="1"/>
</dbReference>
<keyword evidence="11" id="KW-0802">TPR repeat</keyword>
<dbReference type="PROSITE" id="PS50293">
    <property type="entry name" value="TPR_REGION"/>
    <property type="match status" value="1"/>
</dbReference>
<feature type="repeat" description="TPR" evidence="11">
    <location>
        <begin position="486"/>
        <end position="519"/>
    </location>
</feature>
<feature type="transmembrane region" description="Helical" evidence="12">
    <location>
        <begin position="72"/>
        <end position="91"/>
    </location>
</feature>
<name>A0A401FSD5_9BACT</name>
<feature type="transmembrane region" description="Helical" evidence="12">
    <location>
        <begin position="296"/>
        <end position="322"/>
    </location>
</feature>
<evidence type="ECO:0000256" key="3">
    <source>
        <dbReference type="ARBA" id="ARBA00022670"/>
    </source>
</evidence>
<reference evidence="15" key="1">
    <citation type="submission" date="2017-11" db="EMBL/GenBank/DDBJ databases">
        <authorList>
            <person name="Watanabe M."/>
            <person name="Kojima H."/>
        </authorList>
    </citation>
    <scope>NUCLEOTIDE SEQUENCE [LARGE SCALE GENOMIC DNA]</scope>
    <source>
        <strain evidence="15">Tokyo 01</strain>
    </source>
</reference>
<dbReference type="AlphaFoldDB" id="A0A401FSD5"/>
<keyword evidence="2" id="KW-1003">Cell membrane</keyword>
<evidence type="ECO:0000256" key="4">
    <source>
        <dbReference type="ARBA" id="ARBA00022692"/>
    </source>
</evidence>
<evidence type="ECO:0000256" key="8">
    <source>
        <dbReference type="ARBA" id="ARBA00022989"/>
    </source>
</evidence>
<proteinExistence type="predicted"/>
<dbReference type="PANTHER" id="PTHR43221">
    <property type="entry name" value="PROTEASE HTPX"/>
    <property type="match status" value="1"/>
</dbReference>
<dbReference type="InterPro" id="IPR050083">
    <property type="entry name" value="HtpX_protease"/>
</dbReference>
<comment type="cofactor">
    <cofactor evidence="1">
        <name>Zn(2+)</name>
        <dbReference type="ChEBI" id="CHEBI:29105"/>
    </cofactor>
</comment>
<feature type="transmembrane region" description="Helical" evidence="12">
    <location>
        <begin position="111"/>
        <end position="133"/>
    </location>
</feature>
<gene>
    <name evidence="14" type="ORF">DENIS_0820</name>
</gene>
<dbReference type="Proteomes" id="UP000288096">
    <property type="component" value="Unassembled WGS sequence"/>
</dbReference>
<feature type="transmembrane region" description="Helical" evidence="12">
    <location>
        <begin position="342"/>
        <end position="362"/>
    </location>
</feature>
<dbReference type="GO" id="GO:0004222">
    <property type="term" value="F:metalloendopeptidase activity"/>
    <property type="evidence" value="ECO:0007669"/>
    <property type="project" value="InterPro"/>
</dbReference>
<keyword evidence="4 12" id="KW-0812">Transmembrane</keyword>
<evidence type="ECO:0000313" key="14">
    <source>
        <dbReference type="EMBL" id="GBC59879.1"/>
    </source>
</evidence>
<keyword evidence="9" id="KW-0482">Metalloprotease</keyword>
<evidence type="ECO:0000256" key="5">
    <source>
        <dbReference type="ARBA" id="ARBA00022723"/>
    </source>
</evidence>
<feature type="transmembrane region" description="Helical" evidence="12">
    <location>
        <begin position="191"/>
        <end position="208"/>
    </location>
</feature>
<evidence type="ECO:0000256" key="2">
    <source>
        <dbReference type="ARBA" id="ARBA00022475"/>
    </source>
</evidence>
<evidence type="ECO:0000259" key="13">
    <source>
        <dbReference type="Pfam" id="PF01435"/>
    </source>
</evidence>
<dbReference type="InterPro" id="IPR011990">
    <property type="entry name" value="TPR-like_helical_dom_sf"/>
</dbReference>
<dbReference type="Pfam" id="PF13414">
    <property type="entry name" value="TPR_11"/>
    <property type="match status" value="1"/>
</dbReference>
<evidence type="ECO:0000313" key="15">
    <source>
        <dbReference type="Proteomes" id="UP000288096"/>
    </source>
</evidence>
<evidence type="ECO:0000256" key="9">
    <source>
        <dbReference type="ARBA" id="ARBA00023049"/>
    </source>
</evidence>
<dbReference type="RefSeq" id="WP_124327351.1">
    <property type="nucleotide sequence ID" value="NZ_BEXT01000001.1"/>
</dbReference>
<feature type="transmembrane region" description="Helical" evidence="12">
    <location>
        <begin position="145"/>
        <end position="171"/>
    </location>
</feature>